<keyword evidence="1" id="KW-1185">Reference proteome</keyword>
<protein>
    <submittedName>
        <fullName evidence="2">HPS3_C domain-containing protein</fullName>
    </submittedName>
</protein>
<accession>A0A7I4YF02</accession>
<dbReference type="AlphaFoldDB" id="A0A7I4YF02"/>
<reference evidence="2" key="1">
    <citation type="submission" date="2020-12" db="UniProtKB">
        <authorList>
            <consortium name="WormBaseParasite"/>
        </authorList>
    </citation>
    <scope>IDENTIFICATION</scope>
    <source>
        <strain evidence="2">MHco3</strain>
    </source>
</reference>
<evidence type="ECO:0000313" key="2">
    <source>
        <dbReference type="WBParaSite" id="HCON_00090680-00001"/>
    </source>
</evidence>
<evidence type="ECO:0000313" key="1">
    <source>
        <dbReference type="Proteomes" id="UP000025227"/>
    </source>
</evidence>
<proteinExistence type="predicted"/>
<dbReference type="WBParaSite" id="HCON_00090680-00001">
    <property type="protein sequence ID" value="HCON_00090680-00001"/>
    <property type="gene ID" value="HCON_00090680"/>
</dbReference>
<sequence>DSPTRECKIRSVDIKATETCRLLPGCHGLLKRLVDIGGQLPSSHIQQDELIEVSPFFLLFHVSEQGTNIPQSTLSRLRSSSGPESDNLALEILIVILPGHELRKSNAREKVEEMAKSQKQN</sequence>
<dbReference type="Proteomes" id="UP000025227">
    <property type="component" value="Unplaced"/>
</dbReference>
<organism evidence="1 2">
    <name type="scientific">Haemonchus contortus</name>
    <name type="common">Barber pole worm</name>
    <dbReference type="NCBI Taxonomy" id="6289"/>
    <lineage>
        <taxon>Eukaryota</taxon>
        <taxon>Metazoa</taxon>
        <taxon>Ecdysozoa</taxon>
        <taxon>Nematoda</taxon>
        <taxon>Chromadorea</taxon>
        <taxon>Rhabditida</taxon>
        <taxon>Rhabditina</taxon>
        <taxon>Rhabditomorpha</taxon>
        <taxon>Strongyloidea</taxon>
        <taxon>Trichostrongylidae</taxon>
        <taxon>Haemonchus</taxon>
    </lineage>
</organism>
<name>A0A7I4YF02_HAECO</name>